<dbReference type="SUPFAM" id="SSF53850">
    <property type="entry name" value="Periplasmic binding protein-like II"/>
    <property type="match status" value="1"/>
</dbReference>
<reference evidence="2 3" key="1">
    <citation type="submission" date="2022-06" db="EMBL/GenBank/DDBJ databases">
        <title>Isolation of gut microbiota from human fecal samples.</title>
        <authorList>
            <person name="Pamer E.G."/>
            <person name="Barat B."/>
            <person name="Waligurski E."/>
            <person name="Medina S."/>
            <person name="Paddock L."/>
            <person name="Mostad J."/>
        </authorList>
    </citation>
    <scope>NUCLEOTIDE SEQUENCE [LARGE SCALE GENOMIC DNA]</scope>
    <source>
        <strain evidence="2 3">DFI.9.73</strain>
    </source>
</reference>
<dbReference type="EMBL" id="JANFZH010000029">
    <property type="protein sequence ID" value="MCQ4840756.1"/>
    <property type="molecule type" value="Genomic_DNA"/>
</dbReference>
<sequence length="450" mass="50615">MDALNEKLGEKINVTLEAAAISWGDWTQKIPIVLASGENFDMIYTADWAFYFEQGAKGAFMNLDEMMPAYAPKVFSMIEERDMIDHLKVNGNLCMVPSFTKEVETADLVVREDLRKKYNCPEIHSYDDLEAFLIAVKENEPSMFPYAMSGTESAPLYSALQYETDWARPIVGGDMGIITYKMDEGKEVFSIADTPEYEAFVARQRDWFQKGFWSKSVLSEKTGSLDQFKAGTSAVARSNYPGIRNLYVQMQREQPDWEISFWSLEDNLIERKAPAGNGTAISINSKNPERSLMFLEYILTDEEAYHLMYNGVEGVNYALTEDGKLTRPEGVDPSENIGTINLGMGMNNIDLQYPNLEDWDVAHEKETELYDKSVIPALAGFTINNENISAEIAAIANVLATYKVPLDMGTVDPEEGLPLLRQKLNEAGIEKVIEELNGQISEYNASKKEA</sequence>
<proteinExistence type="predicted"/>
<accession>A0ABT1S1D9</accession>
<evidence type="ECO:0000313" key="3">
    <source>
        <dbReference type="Proteomes" id="UP001524473"/>
    </source>
</evidence>
<dbReference type="Proteomes" id="UP001524473">
    <property type="component" value="Unassembled WGS sequence"/>
</dbReference>
<organism evidence="2 3">
    <name type="scientific">Neglectibacter timonensis</name>
    <dbReference type="NCBI Taxonomy" id="1776382"/>
    <lineage>
        <taxon>Bacteria</taxon>
        <taxon>Bacillati</taxon>
        <taxon>Bacillota</taxon>
        <taxon>Clostridia</taxon>
        <taxon>Eubacteriales</taxon>
        <taxon>Oscillospiraceae</taxon>
        <taxon>Neglectibacter</taxon>
    </lineage>
</organism>
<dbReference type="Pfam" id="PF01547">
    <property type="entry name" value="SBP_bac_1"/>
    <property type="match status" value="1"/>
</dbReference>
<evidence type="ECO:0000313" key="2">
    <source>
        <dbReference type="EMBL" id="MCQ4840756.1"/>
    </source>
</evidence>
<dbReference type="RefSeq" id="WP_256192040.1">
    <property type="nucleotide sequence ID" value="NZ_DBFOTE010000030.1"/>
</dbReference>
<evidence type="ECO:0000259" key="1">
    <source>
        <dbReference type="Pfam" id="PF12010"/>
    </source>
</evidence>
<dbReference type="InterPro" id="IPR006059">
    <property type="entry name" value="SBP"/>
</dbReference>
<feature type="domain" description="DUF3502" evidence="1">
    <location>
        <begin position="378"/>
        <end position="444"/>
    </location>
</feature>
<dbReference type="InterPro" id="IPR022627">
    <property type="entry name" value="DUF3502"/>
</dbReference>
<comment type="caution">
    <text evidence="2">The sequence shown here is derived from an EMBL/GenBank/DDBJ whole genome shotgun (WGS) entry which is preliminary data.</text>
</comment>
<keyword evidence="3" id="KW-1185">Reference proteome</keyword>
<protein>
    <submittedName>
        <fullName evidence="2">ABC transporter substrate-binding protein</fullName>
    </submittedName>
</protein>
<dbReference type="Gene3D" id="3.40.190.10">
    <property type="entry name" value="Periplasmic binding protein-like II"/>
    <property type="match status" value="2"/>
</dbReference>
<name>A0ABT1S1D9_9FIRM</name>
<dbReference type="Pfam" id="PF12010">
    <property type="entry name" value="DUF3502"/>
    <property type="match status" value="1"/>
</dbReference>
<gene>
    <name evidence="2" type="ORF">NE695_12645</name>
</gene>